<feature type="domain" description="Core-binding (CB)" evidence="7">
    <location>
        <begin position="88"/>
        <end position="168"/>
    </location>
</feature>
<dbReference type="SUPFAM" id="SSF56349">
    <property type="entry name" value="DNA breaking-rejoining enzymes"/>
    <property type="match status" value="1"/>
</dbReference>
<dbReference type="InterPro" id="IPR050090">
    <property type="entry name" value="Tyrosine_recombinase_XerCD"/>
</dbReference>
<dbReference type="PROSITE" id="PS51898">
    <property type="entry name" value="TYR_RECOMBINASE"/>
    <property type="match status" value="1"/>
</dbReference>
<dbReference type="Gene3D" id="1.10.150.130">
    <property type="match status" value="1"/>
</dbReference>
<gene>
    <name evidence="8" type="ORF">P8936_11935</name>
</gene>
<evidence type="ECO:0000259" key="6">
    <source>
        <dbReference type="PROSITE" id="PS51898"/>
    </source>
</evidence>
<dbReference type="RefSeq" id="WP_348269428.1">
    <property type="nucleotide sequence ID" value="NZ_CP121195.1"/>
</dbReference>
<comment type="similarity">
    <text evidence="1">Belongs to the 'phage' integrase family.</text>
</comment>
<accession>A0AAU7D6B6</accession>
<protein>
    <submittedName>
        <fullName evidence="8">Site-specific integrase</fullName>
    </submittedName>
</protein>
<dbReference type="GO" id="GO:0003677">
    <property type="term" value="F:DNA binding"/>
    <property type="evidence" value="ECO:0007669"/>
    <property type="project" value="UniProtKB-UniRule"/>
</dbReference>
<sequence length="387" mass="44249">MARQAKKASGVYEKYPGSGVFYVQYRLKAALEERPGKLIRKKIGTRQQAIDYLDKVKHIRASGDGVIPATAKLPVRTTAELREDAQGVMFGELCEGLLKHIANNPTEYKDQKNPPQRIGLIKKSFGHRHAAAIKPSEIRDWLDSLDELAPATKNRYRAMFSAIFTYGKERDKIQVNPARDVKQRKVNNGVIRYLSPAEEKRLRVVLQKDVDACGPRNERLRKHMLHRIYELDVALGTGMRRGEQYSLTWRDVNFERGELIARDTKNGTDRTVIMIDDVVEAMKALKALSLTRKRRSTDKPNESPSDVVFGIGDNKRWWENALSEAKIQNFRWHDLRHTFCSRLAQSGASLKVIQEAAGHKTIQMAARYAHMDQTTMRNAMAILNRRK</sequence>
<evidence type="ECO:0000256" key="4">
    <source>
        <dbReference type="ARBA" id="ARBA00023172"/>
    </source>
</evidence>
<evidence type="ECO:0000256" key="2">
    <source>
        <dbReference type="ARBA" id="ARBA00022908"/>
    </source>
</evidence>
<dbReference type="PANTHER" id="PTHR30349">
    <property type="entry name" value="PHAGE INTEGRASE-RELATED"/>
    <property type="match status" value="1"/>
</dbReference>
<dbReference type="InterPro" id="IPR011010">
    <property type="entry name" value="DNA_brk_join_enz"/>
</dbReference>
<dbReference type="GO" id="GO:0015074">
    <property type="term" value="P:DNA integration"/>
    <property type="evidence" value="ECO:0007669"/>
    <property type="project" value="UniProtKB-KW"/>
</dbReference>
<evidence type="ECO:0000313" key="8">
    <source>
        <dbReference type="EMBL" id="XBH12406.1"/>
    </source>
</evidence>
<dbReference type="Gene3D" id="1.10.443.10">
    <property type="entry name" value="Intergrase catalytic core"/>
    <property type="match status" value="1"/>
</dbReference>
<dbReference type="PANTHER" id="PTHR30349:SF41">
    <property type="entry name" value="INTEGRASE_RECOMBINASE PROTEIN MJ0367-RELATED"/>
    <property type="match status" value="1"/>
</dbReference>
<dbReference type="EMBL" id="CP121195">
    <property type="protein sequence ID" value="XBH12406.1"/>
    <property type="molecule type" value="Genomic_DNA"/>
</dbReference>
<dbReference type="AlphaFoldDB" id="A0AAU7D6B6"/>
<proteinExistence type="inferred from homology"/>
<keyword evidence="2" id="KW-0229">DNA integration</keyword>
<dbReference type="CDD" id="cd00796">
    <property type="entry name" value="INT_Rci_Hp1_C"/>
    <property type="match status" value="1"/>
</dbReference>
<keyword evidence="4" id="KW-0233">DNA recombination</keyword>
<name>A0AAU7D6B6_9BACT</name>
<evidence type="ECO:0000256" key="1">
    <source>
        <dbReference type="ARBA" id="ARBA00008857"/>
    </source>
</evidence>
<dbReference type="InterPro" id="IPR010998">
    <property type="entry name" value="Integrase_recombinase_N"/>
</dbReference>
<dbReference type="InterPro" id="IPR044068">
    <property type="entry name" value="CB"/>
</dbReference>
<dbReference type="GO" id="GO:0006310">
    <property type="term" value="P:DNA recombination"/>
    <property type="evidence" value="ECO:0007669"/>
    <property type="project" value="UniProtKB-KW"/>
</dbReference>
<organism evidence="8">
    <name type="scientific">Edaphobacter paludis</name>
    <dbReference type="NCBI Taxonomy" id="3035702"/>
    <lineage>
        <taxon>Bacteria</taxon>
        <taxon>Pseudomonadati</taxon>
        <taxon>Acidobacteriota</taxon>
        <taxon>Terriglobia</taxon>
        <taxon>Terriglobales</taxon>
        <taxon>Acidobacteriaceae</taxon>
        <taxon>Edaphobacter</taxon>
    </lineage>
</organism>
<evidence type="ECO:0000259" key="7">
    <source>
        <dbReference type="PROSITE" id="PS51900"/>
    </source>
</evidence>
<feature type="domain" description="Tyr recombinase" evidence="6">
    <location>
        <begin position="189"/>
        <end position="381"/>
    </location>
</feature>
<evidence type="ECO:0000256" key="5">
    <source>
        <dbReference type="PROSITE-ProRule" id="PRU01248"/>
    </source>
</evidence>
<dbReference type="InterPro" id="IPR002104">
    <property type="entry name" value="Integrase_catalytic"/>
</dbReference>
<dbReference type="InterPro" id="IPR013762">
    <property type="entry name" value="Integrase-like_cat_sf"/>
</dbReference>
<dbReference type="PROSITE" id="PS51900">
    <property type="entry name" value="CB"/>
    <property type="match status" value="1"/>
</dbReference>
<reference evidence="8" key="1">
    <citation type="submission" date="2023-03" db="EMBL/GenBank/DDBJ databases">
        <title>Edaphobacter sp.</title>
        <authorList>
            <person name="Huber K.J."/>
            <person name="Papendorf J."/>
            <person name="Pilke C."/>
            <person name="Bunk B."/>
            <person name="Sproeer C."/>
            <person name="Pester M."/>
        </authorList>
    </citation>
    <scope>NUCLEOTIDE SEQUENCE</scope>
    <source>
        <strain evidence="8">DSM 109920</strain>
    </source>
</reference>
<dbReference type="Pfam" id="PF00589">
    <property type="entry name" value="Phage_integrase"/>
    <property type="match status" value="1"/>
</dbReference>
<keyword evidence="3 5" id="KW-0238">DNA-binding</keyword>
<evidence type="ECO:0000256" key="3">
    <source>
        <dbReference type="ARBA" id="ARBA00023125"/>
    </source>
</evidence>